<reference evidence="2" key="1">
    <citation type="submission" date="2010-08" db="EMBL/GenBank/DDBJ databases">
        <authorList>
            <consortium name="Caenorhabditis japonica Sequencing Consortium"/>
            <person name="Wilson R.K."/>
        </authorList>
    </citation>
    <scope>NUCLEOTIDE SEQUENCE [LARGE SCALE GENOMIC DNA]</scope>
    <source>
        <strain evidence="2">DF5081</strain>
    </source>
</reference>
<evidence type="ECO:0000313" key="1">
    <source>
        <dbReference type="EnsemblMetazoa" id="CJA32281.1"/>
    </source>
</evidence>
<proteinExistence type="predicted"/>
<dbReference type="Proteomes" id="UP000005237">
    <property type="component" value="Unassembled WGS sequence"/>
</dbReference>
<keyword evidence="2" id="KW-1185">Reference proteome</keyword>
<evidence type="ECO:0000313" key="2">
    <source>
        <dbReference type="Proteomes" id="UP000005237"/>
    </source>
</evidence>
<name>A0A8R1ECM6_CAEJA</name>
<sequence length="92" mass="10219">MFHVQRSHPVHHGLHPRLSLSNAYHLQRNSSLNCRNGAKTTLFVCSLHVVLDTIFSNTSASIFSLFCNNLSNSRTQNVSNGLLNSDIDLLAN</sequence>
<organism evidence="1 2">
    <name type="scientific">Caenorhabditis japonica</name>
    <dbReference type="NCBI Taxonomy" id="281687"/>
    <lineage>
        <taxon>Eukaryota</taxon>
        <taxon>Metazoa</taxon>
        <taxon>Ecdysozoa</taxon>
        <taxon>Nematoda</taxon>
        <taxon>Chromadorea</taxon>
        <taxon>Rhabditida</taxon>
        <taxon>Rhabditina</taxon>
        <taxon>Rhabditomorpha</taxon>
        <taxon>Rhabditoidea</taxon>
        <taxon>Rhabditidae</taxon>
        <taxon>Peloderinae</taxon>
        <taxon>Caenorhabditis</taxon>
    </lineage>
</organism>
<protein>
    <submittedName>
        <fullName evidence="1">Uncharacterized protein</fullName>
    </submittedName>
</protein>
<reference evidence="1" key="2">
    <citation type="submission" date="2022-06" db="UniProtKB">
        <authorList>
            <consortium name="EnsemblMetazoa"/>
        </authorList>
    </citation>
    <scope>IDENTIFICATION</scope>
    <source>
        <strain evidence="1">DF5081</strain>
    </source>
</reference>
<dbReference type="AlphaFoldDB" id="A0A8R1ECM6"/>
<dbReference type="EnsemblMetazoa" id="CJA32281.1">
    <property type="protein sequence ID" value="CJA32281.1"/>
    <property type="gene ID" value="WBGene00208128"/>
</dbReference>
<accession>A0A8R1ECM6</accession>